<dbReference type="InterPro" id="IPR043129">
    <property type="entry name" value="ATPase_NBD"/>
</dbReference>
<dbReference type="AlphaFoldDB" id="X6LJM1"/>
<dbReference type="SUPFAM" id="SSF53067">
    <property type="entry name" value="Actin-like ATPase domain"/>
    <property type="match status" value="2"/>
</dbReference>
<dbReference type="PANTHER" id="PTHR14187:SF5">
    <property type="entry name" value="HEAT SHOCK 70 KDA PROTEIN 12A"/>
    <property type="match status" value="1"/>
</dbReference>
<comment type="caution">
    <text evidence="1">The sequence shown here is derived from an EMBL/GenBank/DDBJ whole genome shotgun (WGS) entry which is preliminary data.</text>
</comment>
<evidence type="ECO:0000313" key="2">
    <source>
        <dbReference type="Proteomes" id="UP000023152"/>
    </source>
</evidence>
<dbReference type="Gene3D" id="3.30.420.40">
    <property type="match status" value="1"/>
</dbReference>
<name>X6LJM1_RETFI</name>
<reference evidence="1 2" key="1">
    <citation type="journal article" date="2013" name="Curr. Biol.">
        <title>The Genome of the Foraminiferan Reticulomyxa filosa.</title>
        <authorList>
            <person name="Glockner G."/>
            <person name="Hulsmann N."/>
            <person name="Schleicher M."/>
            <person name="Noegel A.A."/>
            <person name="Eichinger L."/>
            <person name="Gallinger C."/>
            <person name="Pawlowski J."/>
            <person name="Sierra R."/>
            <person name="Euteneuer U."/>
            <person name="Pillet L."/>
            <person name="Moustafa A."/>
            <person name="Platzer M."/>
            <person name="Groth M."/>
            <person name="Szafranski K."/>
            <person name="Schliwa M."/>
        </authorList>
    </citation>
    <scope>NUCLEOTIDE SEQUENCE [LARGE SCALE GENOMIC DNA]</scope>
</reference>
<sequence length="596" mass="69169">MAESKNKTNILLDKDGRLVAFGQEATYKYTSNSKFFTFYLIMNDITIITVTDKTAEEVDKKYGNEEKERDLELYLTAANGKKRKTLDVLVQAFKFMREHIMKILKDTTFVQKIEDVQWVVSVPAIWSNTAKNRMKEATILAGLINGSIPDHLMIASEPGDKYTLLDLREGTADITCHQILDEIHVLQIYPPSGGPWGSTYIDEAFWEMLCEIFGNEIMQEFTFKHPHEFIQLIEHFREVKYLYSPTSLDTPKIKIGSITSFFRTYKITLDDISKKLKEYKLNDKSNVIRFDKMVATVNLDHEGWKFVMDKVMDPLIHHVHKLLMEPQLRGCQTVLCVGDLSTSPYVIQRLRDVLVRDHKIITTIAKPECPILAVVEGATLFGMAPSIIVEYILEHTYGLKCARDWIESDGEEGKIWNDEDGKYIFEDGFEIFARKNAKINVHNPPIVKYFQPLNRDAKKITIEIHCSDEENPKQCTGSTFCAQANFNLPNDWWDGANGEDKEIPIFFFFSRSGIQIRENYLDTENIFKIAYSDRRKTSQFFKKEINVNNMRTNKIAHPIISSWKTNTSSQYFFKHNLISVSFKDRNLYRNFKWDLC</sequence>
<dbReference type="EMBL" id="ASPP01037934">
    <property type="protein sequence ID" value="ETO01566.1"/>
    <property type="molecule type" value="Genomic_DNA"/>
</dbReference>
<organism evidence="1 2">
    <name type="scientific">Reticulomyxa filosa</name>
    <dbReference type="NCBI Taxonomy" id="46433"/>
    <lineage>
        <taxon>Eukaryota</taxon>
        <taxon>Sar</taxon>
        <taxon>Rhizaria</taxon>
        <taxon>Retaria</taxon>
        <taxon>Foraminifera</taxon>
        <taxon>Monothalamids</taxon>
        <taxon>Reticulomyxidae</taxon>
        <taxon>Reticulomyxa</taxon>
    </lineage>
</organism>
<gene>
    <name evidence="1" type="ORF">RFI_35873</name>
</gene>
<proteinExistence type="predicted"/>
<evidence type="ECO:0000313" key="1">
    <source>
        <dbReference type="EMBL" id="ETO01566.1"/>
    </source>
</evidence>
<dbReference type="OrthoDB" id="2963168at2759"/>
<keyword evidence="2" id="KW-1185">Reference proteome</keyword>
<dbReference type="Proteomes" id="UP000023152">
    <property type="component" value="Unassembled WGS sequence"/>
</dbReference>
<protein>
    <submittedName>
        <fullName evidence="1">Uncharacterized protein</fullName>
    </submittedName>
</protein>
<accession>X6LJM1</accession>
<dbReference type="PANTHER" id="PTHR14187">
    <property type="entry name" value="ALPHA KINASE/ELONGATION FACTOR 2 KINASE"/>
    <property type="match status" value="1"/>
</dbReference>